<dbReference type="AlphaFoldDB" id="A0A1C0B7E4"/>
<dbReference type="OrthoDB" id="9980477at2"/>
<dbReference type="EMBL" id="LCUJ01000002">
    <property type="protein sequence ID" value="OCL99518.1"/>
    <property type="molecule type" value="Genomic_DNA"/>
</dbReference>
<dbReference type="RefSeq" id="WP_066185445.1">
    <property type="nucleotide sequence ID" value="NZ_LCUJ01000002.1"/>
</dbReference>
<dbReference type="Proteomes" id="UP000093281">
    <property type="component" value="Unassembled WGS sequence"/>
</dbReference>
<organism evidence="2 3">
    <name type="scientific">Aliarcobacter thereius</name>
    <dbReference type="NCBI Taxonomy" id="544718"/>
    <lineage>
        <taxon>Bacteria</taxon>
        <taxon>Pseudomonadati</taxon>
        <taxon>Campylobacterota</taxon>
        <taxon>Epsilonproteobacteria</taxon>
        <taxon>Campylobacterales</taxon>
        <taxon>Arcobacteraceae</taxon>
        <taxon>Aliarcobacter</taxon>
    </lineage>
</organism>
<reference evidence="3" key="1">
    <citation type="submission" date="2015-05" db="EMBL/GenBank/DDBJ databases">
        <authorList>
            <person name="Rovetto F."/>
            <person name="Cocolin L."/>
            <person name="Illeghems K."/>
            <person name="Van Nieuwerburgh F."/>
            <person name="Houf K."/>
        </authorList>
    </citation>
    <scope>NUCLEOTIDE SEQUENCE [LARGE SCALE GENOMIC DNA]</scope>
    <source>
        <strain evidence="3">DU22</strain>
    </source>
</reference>
<evidence type="ECO:0000313" key="2">
    <source>
        <dbReference type="EMBL" id="OCL99518.1"/>
    </source>
</evidence>
<evidence type="ECO:0000313" key="3">
    <source>
        <dbReference type="Proteomes" id="UP000093281"/>
    </source>
</evidence>
<accession>A0A1C0B7E4</accession>
<evidence type="ECO:0000256" key="1">
    <source>
        <dbReference type="SAM" id="Coils"/>
    </source>
</evidence>
<feature type="coiled-coil region" evidence="1">
    <location>
        <begin position="87"/>
        <end position="121"/>
    </location>
</feature>
<gene>
    <name evidence="2" type="ORF">AAX29_00559</name>
</gene>
<proteinExistence type="predicted"/>
<protein>
    <submittedName>
        <fullName evidence="2">Uncharacterized protein</fullName>
    </submittedName>
</protein>
<comment type="caution">
    <text evidence="2">The sequence shown here is derived from an EMBL/GenBank/DDBJ whole genome shotgun (WGS) entry which is preliminary data.</text>
</comment>
<keyword evidence="1" id="KW-0175">Coiled coil</keyword>
<sequence length="164" mass="19186">MSKLNPLKTKHDLKIVIDDKSYNITYKAMNKHIMAELDDYRETSSLKYQNVDAKRLELKEALEYKKLNEEILKDVELKNRSSILLEQKELIKNIFILEKEIKELEKDLENINDAVEEYSKKQFELTITGEAKVELEKSIQSAGISYTVINSYILNALQESIEKK</sequence>
<name>A0A1C0B7E4_9BACT</name>